<dbReference type="PANTHER" id="PTHR30193">
    <property type="entry name" value="ABC TRANSPORTER PERMEASE PROTEIN"/>
    <property type="match status" value="1"/>
</dbReference>
<dbReference type="Gene3D" id="1.10.3720.10">
    <property type="entry name" value="MetI-like"/>
    <property type="match status" value="1"/>
</dbReference>
<keyword evidence="3" id="KW-1003">Cell membrane</keyword>
<comment type="subcellular location">
    <subcellularLocation>
        <location evidence="1">Cell membrane</location>
        <topology evidence="1">Multi-pass membrane protein</topology>
    </subcellularLocation>
</comment>
<dbReference type="RefSeq" id="WP_169605110.1">
    <property type="nucleotide sequence ID" value="NZ_CP051481.1"/>
</dbReference>
<evidence type="ECO:0000313" key="9">
    <source>
        <dbReference type="Proteomes" id="UP000501060"/>
    </source>
</evidence>
<evidence type="ECO:0000256" key="7">
    <source>
        <dbReference type="SAM" id="Phobius"/>
    </source>
</evidence>
<feature type="transmembrane region" description="Helical" evidence="7">
    <location>
        <begin position="112"/>
        <end position="135"/>
    </location>
</feature>
<feature type="transmembrane region" description="Helical" evidence="7">
    <location>
        <begin position="14"/>
        <end position="36"/>
    </location>
</feature>
<keyword evidence="6 7" id="KW-0472">Membrane</keyword>
<evidence type="ECO:0000313" key="8">
    <source>
        <dbReference type="EMBL" id="QJG67059.1"/>
    </source>
</evidence>
<evidence type="ECO:0000256" key="1">
    <source>
        <dbReference type="ARBA" id="ARBA00004651"/>
    </source>
</evidence>
<dbReference type="Proteomes" id="UP000501060">
    <property type="component" value="Chromosome"/>
</dbReference>
<organism evidence="8 9">
    <name type="scientific">Mycoplasma phocoenae</name>
    <dbReference type="NCBI Taxonomy" id="754517"/>
    <lineage>
        <taxon>Bacteria</taxon>
        <taxon>Bacillati</taxon>
        <taxon>Mycoplasmatota</taxon>
        <taxon>Mollicutes</taxon>
        <taxon>Mycoplasmataceae</taxon>
        <taxon>Mycoplasma</taxon>
    </lineage>
</organism>
<keyword evidence="4 7" id="KW-0812">Transmembrane</keyword>
<accession>A0A858U4Q2</accession>
<evidence type="ECO:0000256" key="6">
    <source>
        <dbReference type="ARBA" id="ARBA00023136"/>
    </source>
</evidence>
<protein>
    <submittedName>
        <fullName evidence="8">Sugar ABC transporter permease</fullName>
    </submittedName>
</protein>
<evidence type="ECO:0000256" key="5">
    <source>
        <dbReference type="ARBA" id="ARBA00022989"/>
    </source>
</evidence>
<dbReference type="InterPro" id="IPR035906">
    <property type="entry name" value="MetI-like_sf"/>
</dbReference>
<dbReference type="SUPFAM" id="SSF161098">
    <property type="entry name" value="MetI-like"/>
    <property type="match status" value="1"/>
</dbReference>
<gene>
    <name evidence="8" type="ORF">HGG69_01875</name>
</gene>
<reference evidence="8 9" key="1">
    <citation type="submission" date="2020-04" db="EMBL/GenBank/DDBJ databases">
        <title>Novel Mycoplasma species detected in Phocoena phocoena (harbor porpoise) from the USA.</title>
        <authorList>
            <person name="Volokhov D.V."/>
        </authorList>
    </citation>
    <scope>NUCLEOTIDE SEQUENCE [LARGE SCALE GENOMIC DNA]</scope>
    <source>
        <strain evidence="8 9">Phocoena C-264-GEN</strain>
    </source>
</reference>
<evidence type="ECO:0000256" key="4">
    <source>
        <dbReference type="ARBA" id="ARBA00022692"/>
    </source>
</evidence>
<keyword evidence="9" id="KW-1185">Reference proteome</keyword>
<dbReference type="KEGG" id="mphe:HGG69_01875"/>
<name>A0A858U4Q2_9MOLU</name>
<dbReference type="GO" id="GO:0005886">
    <property type="term" value="C:plasma membrane"/>
    <property type="evidence" value="ECO:0007669"/>
    <property type="project" value="UniProtKB-SubCell"/>
</dbReference>
<dbReference type="PANTHER" id="PTHR30193:SF37">
    <property type="entry name" value="INNER MEMBRANE ABC TRANSPORTER PERMEASE PROTEIN YCJO"/>
    <property type="match status" value="1"/>
</dbReference>
<dbReference type="InterPro" id="IPR051393">
    <property type="entry name" value="ABC_transporter_permease"/>
</dbReference>
<proteinExistence type="predicted"/>
<evidence type="ECO:0000256" key="3">
    <source>
        <dbReference type="ARBA" id="ARBA00022475"/>
    </source>
</evidence>
<feature type="transmembrane region" description="Helical" evidence="7">
    <location>
        <begin position="271"/>
        <end position="292"/>
    </location>
</feature>
<dbReference type="AlphaFoldDB" id="A0A858U4Q2"/>
<feature type="transmembrane region" description="Helical" evidence="7">
    <location>
        <begin position="80"/>
        <end position="100"/>
    </location>
</feature>
<evidence type="ECO:0000256" key="2">
    <source>
        <dbReference type="ARBA" id="ARBA00022448"/>
    </source>
</evidence>
<feature type="transmembrane region" description="Helical" evidence="7">
    <location>
        <begin position="159"/>
        <end position="182"/>
    </location>
</feature>
<keyword evidence="2" id="KW-0813">Transport</keyword>
<feature type="transmembrane region" description="Helical" evidence="7">
    <location>
        <begin position="215"/>
        <end position="234"/>
    </location>
</feature>
<sequence length="313" mass="36568">MNKFKQILIEKKDWIGYVYLLPLLFLIICFIFVPILNSFNSSLVIYPNKHNLTITSKGFDNYLDVLSDKQFYHAVKNSTLVLILGTALSFFIAFVISLSLESLISKMTSNLLLTLIYSQFYISSFAVGTAFIYLFGEKNIFFKAFGSDFSFYFGKSNIFWYYVIFQIWRSLPFNIVLFSASINKANIKYKRVMTIDNLSLFNKIKDIYLKEINKTIFVVICTNFIFAFLMYPYIVLDEHFPIESRNGHTVASYILKYLGIPKGEYWNKEKAFAASFSVLVFVFLNLIILHLLRPKFWKKLIQLIKHTKGEKNV</sequence>
<keyword evidence="5 7" id="KW-1133">Transmembrane helix</keyword>
<dbReference type="EMBL" id="CP051481">
    <property type="protein sequence ID" value="QJG67059.1"/>
    <property type="molecule type" value="Genomic_DNA"/>
</dbReference>